<name>A0A3D9HPU1_9PROT</name>
<dbReference type="RefSeq" id="WP_115936231.1">
    <property type="nucleotide sequence ID" value="NZ_QRDW01000003.1"/>
</dbReference>
<keyword evidence="2" id="KW-1185">Reference proteome</keyword>
<dbReference type="EMBL" id="QRDW01000003">
    <property type="protein sequence ID" value="RED51331.1"/>
    <property type="molecule type" value="Genomic_DNA"/>
</dbReference>
<dbReference type="CDD" id="cd07067">
    <property type="entry name" value="HP_PGM_like"/>
    <property type="match status" value="1"/>
</dbReference>
<dbReference type="PANTHER" id="PTHR48100">
    <property type="entry name" value="BROAD-SPECIFICITY PHOSPHATASE YOR283W-RELATED"/>
    <property type="match status" value="1"/>
</dbReference>
<dbReference type="Proteomes" id="UP000256845">
    <property type="component" value="Unassembled WGS sequence"/>
</dbReference>
<dbReference type="SUPFAM" id="SSF53254">
    <property type="entry name" value="Phosphoglycerate mutase-like"/>
    <property type="match status" value="1"/>
</dbReference>
<reference evidence="1 2" key="1">
    <citation type="submission" date="2018-07" db="EMBL/GenBank/DDBJ databases">
        <title>Genomic Encyclopedia of Type Strains, Phase III (KMG-III): the genomes of soil and plant-associated and newly described type strains.</title>
        <authorList>
            <person name="Whitman W."/>
        </authorList>
    </citation>
    <scope>NUCLEOTIDE SEQUENCE [LARGE SCALE GENOMIC DNA]</scope>
    <source>
        <strain evidence="1 2">CECT 8488</strain>
    </source>
</reference>
<comment type="caution">
    <text evidence="1">The sequence shown here is derived from an EMBL/GenBank/DDBJ whole genome shotgun (WGS) entry which is preliminary data.</text>
</comment>
<proteinExistence type="predicted"/>
<dbReference type="SMART" id="SM00855">
    <property type="entry name" value="PGAM"/>
    <property type="match status" value="1"/>
</dbReference>
<dbReference type="InterPro" id="IPR029033">
    <property type="entry name" value="His_PPase_superfam"/>
</dbReference>
<accession>A0A3D9HPU1</accession>
<dbReference type="GO" id="GO:0016791">
    <property type="term" value="F:phosphatase activity"/>
    <property type="evidence" value="ECO:0007669"/>
    <property type="project" value="TreeGrafter"/>
</dbReference>
<dbReference type="InterPro" id="IPR050275">
    <property type="entry name" value="PGM_Phosphatase"/>
</dbReference>
<organism evidence="1 2">
    <name type="scientific">Aestuariispira insulae</name>
    <dbReference type="NCBI Taxonomy" id="1461337"/>
    <lineage>
        <taxon>Bacteria</taxon>
        <taxon>Pseudomonadati</taxon>
        <taxon>Pseudomonadota</taxon>
        <taxon>Alphaproteobacteria</taxon>
        <taxon>Rhodospirillales</taxon>
        <taxon>Kiloniellaceae</taxon>
        <taxon>Aestuariispira</taxon>
    </lineage>
</organism>
<gene>
    <name evidence="1" type="ORF">DFP90_103131</name>
</gene>
<dbReference type="InterPro" id="IPR013078">
    <property type="entry name" value="His_Pase_superF_clade-1"/>
</dbReference>
<protein>
    <submittedName>
        <fullName evidence="1">Putative phosphoglycerate mutase</fullName>
    </submittedName>
</protein>
<evidence type="ECO:0000313" key="1">
    <source>
        <dbReference type="EMBL" id="RED51331.1"/>
    </source>
</evidence>
<sequence length="199" mass="22424">MIQLLAIRHAPTAWNAEKRLQGHTDIPITAEARDWVSRWQLPRDFDGFDWISSPLNRCRVTAETLRGMPVAAEQRLIEMSFGEWEGQILPDLRANLGSEMQENEDRGLDFLPPNGESPRMVQTRIAPLLMELAARGQHTVAVTHFGVIRALMARAYDWPMLGKPPVKLRQGCAHLFELDETGHPSAVAMNIPLTEEEAP</sequence>
<dbReference type="PANTHER" id="PTHR48100:SF1">
    <property type="entry name" value="HISTIDINE PHOSPHATASE FAMILY PROTEIN-RELATED"/>
    <property type="match status" value="1"/>
</dbReference>
<dbReference type="Pfam" id="PF00300">
    <property type="entry name" value="His_Phos_1"/>
    <property type="match status" value="1"/>
</dbReference>
<dbReference type="Gene3D" id="3.40.50.1240">
    <property type="entry name" value="Phosphoglycerate mutase-like"/>
    <property type="match status" value="1"/>
</dbReference>
<dbReference type="AlphaFoldDB" id="A0A3D9HPU1"/>
<dbReference type="GO" id="GO:0005737">
    <property type="term" value="C:cytoplasm"/>
    <property type="evidence" value="ECO:0007669"/>
    <property type="project" value="TreeGrafter"/>
</dbReference>
<evidence type="ECO:0000313" key="2">
    <source>
        <dbReference type="Proteomes" id="UP000256845"/>
    </source>
</evidence>
<dbReference type="OrthoDB" id="9781415at2"/>